<dbReference type="RefSeq" id="WP_272734795.1">
    <property type="nucleotide sequence ID" value="NZ_CP116942.1"/>
</dbReference>
<keyword evidence="2" id="KW-0547">Nucleotide-binding</keyword>
<dbReference type="GO" id="GO:0016887">
    <property type="term" value="F:ATP hydrolysis activity"/>
    <property type="evidence" value="ECO:0007669"/>
    <property type="project" value="InterPro"/>
</dbReference>
<keyword evidence="5" id="KW-1278">Translocase</keyword>
<dbReference type="GO" id="GO:0015446">
    <property type="term" value="F:ATPase-coupled arsenite transmembrane transporter activity"/>
    <property type="evidence" value="ECO:0007669"/>
    <property type="project" value="UniProtKB-EC"/>
</dbReference>
<dbReference type="InterPro" id="IPR008978">
    <property type="entry name" value="HSP20-like_chaperone"/>
</dbReference>
<evidence type="ECO:0000259" key="10">
    <source>
        <dbReference type="Pfam" id="PF17886"/>
    </source>
</evidence>
<name>A0AAE9Y2X2_9ACTN</name>
<comment type="similarity">
    <text evidence="1">Belongs to the arsA ATPase family.</text>
</comment>
<evidence type="ECO:0000256" key="2">
    <source>
        <dbReference type="ARBA" id="ARBA00022741"/>
    </source>
</evidence>
<evidence type="ECO:0000256" key="4">
    <source>
        <dbReference type="ARBA" id="ARBA00022849"/>
    </source>
</evidence>
<comment type="catalytic activity">
    <reaction evidence="6">
        <text>arsenite(in) + ATP + H2O = arsenite(out) + ADP + phosphate + H(+)</text>
        <dbReference type="Rhea" id="RHEA:11348"/>
        <dbReference type="ChEBI" id="CHEBI:15377"/>
        <dbReference type="ChEBI" id="CHEBI:15378"/>
        <dbReference type="ChEBI" id="CHEBI:29242"/>
        <dbReference type="ChEBI" id="CHEBI:30616"/>
        <dbReference type="ChEBI" id="CHEBI:43474"/>
        <dbReference type="ChEBI" id="CHEBI:456216"/>
        <dbReference type="EC" id="7.3.2.7"/>
    </reaction>
</comment>
<dbReference type="PANTHER" id="PTHR10803:SF3">
    <property type="entry name" value="ATPASE GET3"/>
    <property type="match status" value="1"/>
</dbReference>
<keyword evidence="4" id="KW-0059">Arsenical resistance</keyword>
<reference evidence="11" key="1">
    <citation type="submission" date="2023-01" db="EMBL/GenBank/DDBJ databases">
        <title>The diversity of Class Acidimicrobiia in South China Sea sediment environments and the proposal of Iamia marina sp. nov., a novel species of the genus Iamia.</title>
        <authorList>
            <person name="He Y."/>
            <person name="Tian X."/>
        </authorList>
    </citation>
    <scope>NUCLEOTIDE SEQUENCE</scope>
    <source>
        <strain evidence="11">DSM 19957</strain>
    </source>
</reference>
<evidence type="ECO:0000256" key="6">
    <source>
        <dbReference type="ARBA" id="ARBA00052296"/>
    </source>
</evidence>
<evidence type="ECO:0000256" key="5">
    <source>
        <dbReference type="ARBA" id="ARBA00022967"/>
    </source>
</evidence>
<gene>
    <name evidence="11" type="ORF">PO878_12245</name>
</gene>
<evidence type="ECO:0000259" key="9">
    <source>
        <dbReference type="Pfam" id="PF02374"/>
    </source>
</evidence>
<evidence type="ECO:0000313" key="12">
    <source>
        <dbReference type="Proteomes" id="UP001216390"/>
    </source>
</evidence>
<evidence type="ECO:0000256" key="3">
    <source>
        <dbReference type="ARBA" id="ARBA00022840"/>
    </source>
</evidence>
<dbReference type="InterPro" id="IPR027417">
    <property type="entry name" value="P-loop_NTPase"/>
</dbReference>
<accession>A0AAE9Y2X2</accession>
<dbReference type="EC" id="7.3.2.7" evidence="8"/>
<dbReference type="InterPro" id="IPR016300">
    <property type="entry name" value="ATPase_ArsA/GET3"/>
</dbReference>
<dbReference type="CDD" id="cd02035">
    <property type="entry name" value="ArsA"/>
    <property type="match status" value="1"/>
</dbReference>
<dbReference type="PANTHER" id="PTHR10803">
    <property type="entry name" value="ARSENICAL PUMP-DRIVING ATPASE ARSENITE-TRANSLOCATING ATPASE"/>
    <property type="match status" value="1"/>
</dbReference>
<dbReference type="Proteomes" id="UP001216390">
    <property type="component" value="Chromosome"/>
</dbReference>
<proteinExistence type="inferred from homology"/>
<dbReference type="InterPro" id="IPR025723">
    <property type="entry name" value="ArsA/GET3_ATPase-like"/>
</dbReference>
<feature type="domain" description="ArsA HSP20-like" evidence="10">
    <location>
        <begin position="330"/>
        <end position="391"/>
    </location>
</feature>
<dbReference type="SUPFAM" id="SSF52540">
    <property type="entry name" value="P-loop containing nucleoside triphosphate hydrolases"/>
    <property type="match status" value="1"/>
</dbReference>
<dbReference type="Gene3D" id="2.60.40.790">
    <property type="match status" value="1"/>
</dbReference>
<dbReference type="GO" id="GO:0005524">
    <property type="term" value="F:ATP binding"/>
    <property type="evidence" value="ECO:0007669"/>
    <property type="project" value="UniProtKB-KW"/>
</dbReference>
<keyword evidence="3" id="KW-0067">ATP-binding</keyword>
<dbReference type="Gene3D" id="3.40.50.300">
    <property type="entry name" value="P-loop containing nucleotide triphosphate hydrolases"/>
    <property type="match status" value="1"/>
</dbReference>
<keyword evidence="12" id="KW-1185">Reference proteome</keyword>
<evidence type="ECO:0000256" key="8">
    <source>
        <dbReference type="ARBA" id="ARBA00066752"/>
    </source>
</evidence>
<dbReference type="InterPro" id="IPR040612">
    <property type="entry name" value="ArsA_HSP20-like"/>
</dbReference>
<dbReference type="FunFam" id="3.40.50.300:FF:001801">
    <property type="entry name" value="Putative arsenical pump-driving ATPase"/>
    <property type="match status" value="1"/>
</dbReference>
<dbReference type="NCBIfam" id="TIGR00345">
    <property type="entry name" value="GET3_arsA_TRC40"/>
    <property type="match status" value="1"/>
</dbReference>
<protein>
    <recommendedName>
        <fullName evidence="8">arsenite-transporting ATPase</fullName>
        <ecNumber evidence="8">7.3.2.7</ecNumber>
    </recommendedName>
</protein>
<dbReference type="EMBL" id="CP116942">
    <property type="protein sequence ID" value="WCO65270.1"/>
    <property type="molecule type" value="Genomic_DNA"/>
</dbReference>
<organism evidence="11 12">
    <name type="scientific">Iamia majanohamensis</name>
    <dbReference type="NCBI Taxonomy" id="467976"/>
    <lineage>
        <taxon>Bacteria</taxon>
        <taxon>Bacillati</taxon>
        <taxon>Actinomycetota</taxon>
        <taxon>Acidimicrobiia</taxon>
        <taxon>Acidimicrobiales</taxon>
        <taxon>Iamiaceae</taxon>
        <taxon>Iamia</taxon>
    </lineage>
</organism>
<feature type="domain" description="ArsA/GET3 Anion-transporting ATPase-like" evidence="9">
    <location>
        <begin position="8"/>
        <end position="308"/>
    </location>
</feature>
<evidence type="ECO:0000256" key="7">
    <source>
        <dbReference type="ARBA" id="ARBA00059736"/>
    </source>
</evidence>
<dbReference type="AlphaFoldDB" id="A0AAE9Y2X2"/>
<evidence type="ECO:0000256" key="1">
    <source>
        <dbReference type="ARBA" id="ARBA00011040"/>
    </source>
</evidence>
<comment type="function">
    <text evidence="7">Anion-transporting ATPase. Catalyzes the extrusion of arsenite.</text>
</comment>
<dbReference type="Pfam" id="PF17886">
    <property type="entry name" value="ArsA_HSP20"/>
    <property type="match status" value="1"/>
</dbReference>
<dbReference type="KEGG" id="ima:PO878_12245"/>
<sequence length="401" mass="43623">MTAARPGRTLLFTGKGGVGKTTVAAATALRCAEAGARTVVISTDPAHSLADSLEGDLGTRPTPVVDGLWGQQLDARERMEDAWGDLRGWLVDVFEWSGVDGVEAEELALLPGLEEVFGLVDIKAYAESGDWDVIVVDCAPTAETIRLLSLPDVLRWYMERVFPTSRRLHRAVAPVLSRVTSLPVAGDRVFGSAERFYAQLDGVKEVLADTARTSVRLVVNPERMVIAEARRTATYLSLFGYGVDAVVANRLLPDDVSDPWFDRWKKLHAEHLVAIEEGFAPLPVLRATLAEEEVVGLDRLRDLAGVVYGDRDPADRLHEGEPLRLEDDGDGPALVLDLPFAEHDDLELGRHGDELLVAVGPYRRALVLPASLQRRPVAGARLDGGRLRVRFGPEPVAAGRG</sequence>
<dbReference type="Pfam" id="PF02374">
    <property type="entry name" value="ArsA_ATPase"/>
    <property type="match status" value="1"/>
</dbReference>
<evidence type="ECO:0000313" key="11">
    <source>
        <dbReference type="EMBL" id="WCO65270.1"/>
    </source>
</evidence>